<dbReference type="AlphaFoldDB" id="B6AM05"/>
<sequence>MGPKIGLDCRTRQANFSGFVRPGKSIRTTLIRLLHKIPVRTTPEDGRKVEMKGLNPGFLRLLGILGVLYFLCGPPPAWAIEEQFFGEAAPTIGGSGTAGRDLGTGFGFGWTLGDWILPDFKLRGGVQWVLFPGVRDNSNNALEAIPITFGMEYIPPGLGSSSSGLYGYGVLDAGVFPAVQTNQTFSSFNPVIDAGLGGNFPVTRKLALFVEVKAALVMNTFYRFVPQTNGQLFFYVPVSVGFLF</sequence>
<reference evidence="1" key="1">
    <citation type="journal article" date="2004" name="Nature">
        <title>Community structure and metabolism through reconstruction of microbial genomes from the environment.</title>
        <authorList>
            <person name="Tyson G.W."/>
            <person name="Chapman J."/>
            <person name="Hugenholtz P."/>
            <person name="Allen E.E."/>
            <person name="Ram R.J."/>
            <person name="Richardson P.M."/>
            <person name="Solovyev V.V."/>
            <person name="Rubin E.M."/>
            <person name="Rokhsar D.S."/>
            <person name="Banfield J.F."/>
        </authorList>
    </citation>
    <scope>NUCLEOTIDE SEQUENCE [LARGE SCALE GENOMIC DNA]</scope>
</reference>
<name>B6AM05_9BACT</name>
<protein>
    <submittedName>
        <fullName evidence="1">Uncharacterized protein</fullName>
    </submittedName>
</protein>
<proteinExistence type="predicted"/>
<gene>
    <name evidence="1" type="ORF">CGL2_11277149</name>
</gene>
<organism evidence="1">
    <name type="scientific">Leptospirillum sp. Group II '5-way CG'</name>
    <dbReference type="NCBI Taxonomy" id="419541"/>
    <lineage>
        <taxon>Bacteria</taxon>
        <taxon>Pseudomonadati</taxon>
        <taxon>Nitrospirota</taxon>
        <taxon>Nitrospiria</taxon>
        <taxon>Nitrospirales</taxon>
        <taxon>Nitrospiraceae</taxon>
        <taxon>Leptospirillum</taxon>
    </lineage>
</organism>
<evidence type="ECO:0000313" key="1">
    <source>
        <dbReference type="EMBL" id="EDZ39512.1"/>
    </source>
</evidence>
<dbReference type="EMBL" id="DS995259">
    <property type="protein sequence ID" value="EDZ39512.1"/>
    <property type="molecule type" value="Genomic_DNA"/>
</dbReference>
<accession>B6AM05</accession>
<reference evidence="1" key="2">
    <citation type="journal article" date="2008" name="PLoS Biol.">
        <title>Population genomic analysis of strain variation in Leptospirillum group II bacteria involved in acid mine drainage formation.</title>
        <authorList>
            <person name="Simmons S.L."/>
            <person name="Dibartolo G."/>
            <person name="Denef V.J."/>
            <person name="Goltsman D.S."/>
            <person name="Thelen M.P."/>
            <person name="Banfield J.F."/>
        </authorList>
    </citation>
    <scope>NUCLEOTIDE SEQUENCE [LARGE SCALE GENOMIC DNA]</scope>
</reference>